<dbReference type="GO" id="GO:0031405">
    <property type="term" value="F:lipoic acid binding"/>
    <property type="evidence" value="ECO:0007669"/>
    <property type="project" value="TreeGrafter"/>
</dbReference>
<dbReference type="Gene3D" id="3.30.559.10">
    <property type="entry name" value="Chloramphenicol acetyltransferase-like domain"/>
    <property type="match status" value="1"/>
</dbReference>
<dbReference type="PROSITE" id="PS50968">
    <property type="entry name" value="BIOTINYL_LIPOYL"/>
    <property type="match status" value="1"/>
</dbReference>
<dbReference type="Gene3D" id="4.10.320.10">
    <property type="entry name" value="E3-binding domain"/>
    <property type="match status" value="1"/>
</dbReference>
<keyword evidence="10" id="KW-0670">Pyruvate</keyword>
<evidence type="ECO:0000256" key="2">
    <source>
        <dbReference type="ARBA" id="ARBA00007317"/>
    </source>
</evidence>
<protein>
    <recommendedName>
        <fullName evidence="6">Dihydrolipoamide acetyltransferase component of pyruvate dehydrogenase complex</fullName>
        <ecNumber evidence="6">2.3.1.-</ecNumber>
    </recommendedName>
</protein>
<dbReference type="InterPro" id="IPR023213">
    <property type="entry name" value="CAT-like_dom_sf"/>
</dbReference>
<gene>
    <name evidence="10" type="ORF">SAMN04488085_10940</name>
</gene>
<dbReference type="SUPFAM" id="SSF51230">
    <property type="entry name" value="Single hybrid motif"/>
    <property type="match status" value="1"/>
</dbReference>
<dbReference type="Pfam" id="PF00198">
    <property type="entry name" value="2-oxoacid_dh"/>
    <property type="match status" value="1"/>
</dbReference>
<keyword evidence="5 6" id="KW-0012">Acyltransferase</keyword>
<evidence type="ECO:0000256" key="4">
    <source>
        <dbReference type="ARBA" id="ARBA00022823"/>
    </source>
</evidence>
<dbReference type="InterPro" id="IPR036625">
    <property type="entry name" value="E3-bd_dom_sf"/>
</dbReference>
<dbReference type="PROSITE" id="PS00189">
    <property type="entry name" value="LIPOYL"/>
    <property type="match status" value="1"/>
</dbReference>
<accession>A0A1I4GJH1</accession>
<dbReference type="RefSeq" id="WP_091326026.1">
    <property type="nucleotide sequence ID" value="NZ_FOSW01000009.1"/>
</dbReference>
<evidence type="ECO:0000259" key="8">
    <source>
        <dbReference type="PROSITE" id="PS50968"/>
    </source>
</evidence>
<organism evidence="10 11">
    <name type="scientific">Geodermatophilus ruber</name>
    <dbReference type="NCBI Taxonomy" id="504800"/>
    <lineage>
        <taxon>Bacteria</taxon>
        <taxon>Bacillati</taxon>
        <taxon>Actinomycetota</taxon>
        <taxon>Actinomycetes</taxon>
        <taxon>Geodermatophilales</taxon>
        <taxon>Geodermatophilaceae</taxon>
        <taxon>Geodermatophilus</taxon>
    </lineage>
</organism>
<dbReference type="AlphaFoldDB" id="A0A1I4GJH1"/>
<dbReference type="Pfam" id="PF02817">
    <property type="entry name" value="E3_binding"/>
    <property type="match status" value="1"/>
</dbReference>
<comment type="cofactor">
    <cofactor evidence="1 6">
        <name>(R)-lipoate</name>
        <dbReference type="ChEBI" id="CHEBI:83088"/>
    </cofactor>
</comment>
<name>A0A1I4GJH1_9ACTN</name>
<feature type="compositionally biased region" description="Low complexity" evidence="7">
    <location>
        <begin position="111"/>
        <end position="121"/>
    </location>
</feature>
<dbReference type="OrthoDB" id="9805770at2"/>
<evidence type="ECO:0000256" key="3">
    <source>
        <dbReference type="ARBA" id="ARBA00022679"/>
    </source>
</evidence>
<comment type="similarity">
    <text evidence="2 6">Belongs to the 2-oxoacid dehydrogenase family.</text>
</comment>
<keyword evidence="11" id="KW-1185">Reference proteome</keyword>
<dbReference type="Proteomes" id="UP000199152">
    <property type="component" value="Unassembled WGS sequence"/>
</dbReference>
<sequence length="465" mass="48801">MPVFLLPDLGEGLTEAEIVTWLVEEGQTVVVDQPIVEVETAKATVEVPVPFAGVVTKRHGAAGSVLTVGSPLVEVGAASEIDAPVPTPPTDPRPGQRGFREPGAVTPDPPDGAAAAEESSGNVLIGYGTSAAPRRRRSGRRAGRPVNAEPAAPPGPGAPEPTTAVAVISPIVRRLARLEGIDLRQVPGTGRGGTITRQDLKDALAARAAGSAATPAEQPVVEPADAPIRTDAGEPGTDERRIRLRGVRKAVADKLSRSRREIPEATVWVDVDATELLAARRTLNGYEPDRPVSLLSLVARFAVLGLGRFPELNGRVEGEEIVLSDAVHLGFAAQTDRGLVVPVVRNAHRMSTRDLSDALEERTAQGRTGRLAPADLTGGTFTVNNYGVFGVDGSAAIINHPEVAILGIGRIIDRPWVVDGELAVRSVTQLTLAFDHRVCDGGTAGGFLRFVADCVESPIRALAEF</sequence>
<dbReference type="FunCoup" id="A0A1I4GJH1">
    <property type="interactions" value="32"/>
</dbReference>
<dbReference type="InterPro" id="IPR050743">
    <property type="entry name" value="2-oxoacid_DH_E2_comp"/>
</dbReference>
<feature type="compositionally biased region" description="Low complexity" evidence="7">
    <location>
        <begin position="206"/>
        <end position="216"/>
    </location>
</feature>
<dbReference type="PANTHER" id="PTHR43178:SF5">
    <property type="entry name" value="LIPOAMIDE ACYLTRANSFERASE COMPONENT OF BRANCHED-CHAIN ALPHA-KETO ACID DEHYDROGENASE COMPLEX, MITOCHONDRIAL"/>
    <property type="match status" value="1"/>
</dbReference>
<evidence type="ECO:0000313" key="11">
    <source>
        <dbReference type="Proteomes" id="UP000199152"/>
    </source>
</evidence>
<dbReference type="EMBL" id="FOSW01000009">
    <property type="protein sequence ID" value="SFL30115.1"/>
    <property type="molecule type" value="Genomic_DNA"/>
</dbReference>
<dbReference type="SUPFAM" id="SSF47005">
    <property type="entry name" value="Peripheral subunit-binding domain of 2-oxo acid dehydrogenase complex"/>
    <property type="match status" value="1"/>
</dbReference>
<dbReference type="PANTHER" id="PTHR43178">
    <property type="entry name" value="DIHYDROLIPOAMIDE ACETYLTRANSFERASE COMPONENT OF PYRUVATE DEHYDROGENASE COMPLEX"/>
    <property type="match status" value="1"/>
</dbReference>
<feature type="compositionally biased region" description="Basic residues" evidence="7">
    <location>
        <begin position="133"/>
        <end position="143"/>
    </location>
</feature>
<dbReference type="InterPro" id="IPR003016">
    <property type="entry name" value="2-oxoA_DH_lipoyl-BS"/>
</dbReference>
<dbReference type="SUPFAM" id="SSF52777">
    <property type="entry name" value="CoA-dependent acyltransferases"/>
    <property type="match status" value="1"/>
</dbReference>
<dbReference type="PROSITE" id="PS51826">
    <property type="entry name" value="PSBD"/>
    <property type="match status" value="1"/>
</dbReference>
<evidence type="ECO:0000256" key="6">
    <source>
        <dbReference type="RuleBase" id="RU003423"/>
    </source>
</evidence>
<dbReference type="GO" id="GO:0016407">
    <property type="term" value="F:acetyltransferase activity"/>
    <property type="evidence" value="ECO:0007669"/>
    <property type="project" value="TreeGrafter"/>
</dbReference>
<feature type="domain" description="Peripheral subunit-binding (PSBD)" evidence="9">
    <location>
        <begin position="167"/>
        <end position="204"/>
    </location>
</feature>
<dbReference type="CDD" id="cd06849">
    <property type="entry name" value="lipoyl_domain"/>
    <property type="match status" value="1"/>
</dbReference>
<dbReference type="InParanoid" id="A0A1I4GJH1"/>
<dbReference type="Gene3D" id="2.40.50.100">
    <property type="match status" value="1"/>
</dbReference>
<evidence type="ECO:0000259" key="9">
    <source>
        <dbReference type="PROSITE" id="PS51826"/>
    </source>
</evidence>
<evidence type="ECO:0000256" key="7">
    <source>
        <dbReference type="SAM" id="MobiDB-lite"/>
    </source>
</evidence>
<dbReference type="GO" id="GO:0005737">
    <property type="term" value="C:cytoplasm"/>
    <property type="evidence" value="ECO:0007669"/>
    <property type="project" value="TreeGrafter"/>
</dbReference>
<evidence type="ECO:0000256" key="5">
    <source>
        <dbReference type="ARBA" id="ARBA00023315"/>
    </source>
</evidence>
<dbReference type="InterPro" id="IPR004167">
    <property type="entry name" value="PSBD"/>
</dbReference>
<feature type="region of interest" description="Disordered" evidence="7">
    <location>
        <begin position="79"/>
        <end position="162"/>
    </location>
</feature>
<proteinExistence type="inferred from homology"/>
<feature type="domain" description="Lipoyl-binding" evidence="8">
    <location>
        <begin position="1"/>
        <end position="76"/>
    </location>
</feature>
<evidence type="ECO:0000313" key="10">
    <source>
        <dbReference type="EMBL" id="SFL30115.1"/>
    </source>
</evidence>
<dbReference type="InterPro" id="IPR000089">
    <property type="entry name" value="Biotin_lipoyl"/>
</dbReference>
<reference evidence="10 11" key="1">
    <citation type="submission" date="2016-10" db="EMBL/GenBank/DDBJ databases">
        <authorList>
            <person name="de Groot N.N."/>
        </authorList>
    </citation>
    <scope>NUCLEOTIDE SEQUENCE [LARGE SCALE GENOMIC DNA]</scope>
    <source>
        <strain evidence="10 11">DSM 45317</strain>
    </source>
</reference>
<keyword evidence="4 6" id="KW-0450">Lipoyl</keyword>
<dbReference type="STRING" id="504800.SAMN04488085_10940"/>
<dbReference type="InterPro" id="IPR011053">
    <property type="entry name" value="Single_hybrid_motif"/>
</dbReference>
<dbReference type="Pfam" id="PF00364">
    <property type="entry name" value="Biotin_lipoyl"/>
    <property type="match status" value="1"/>
</dbReference>
<evidence type="ECO:0000256" key="1">
    <source>
        <dbReference type="ARBA" id="ARBA00001938"/>
    </source>
</evidence>
<dbReference type="EC" id="2.3.1.-" evidence="6"/>
<keyword evidence="3 6" id="KW-0808">Transferase</keyword>
<dbReference type="InterPro" id="IPR001078">
    <property type="entry name" value="2-oxoacid_DH_actylTfrase"/>
</dbReference>
<feature type="region of interest" description="Disordered" evidence="7">
    <location>
        <begin position="206"/>
        <end position="238"/>
    </location>
</feature>